<dbReference type="EMBL" id="WKFB01000957">
    <property type="protein sequence ID" value="KAF6716505.1"/>
    <property type="molecule type" value="Genomic_DNA"/>
</dbReference>
<proteinExistence type="predicted"/>
<evidence type="ECO:0000256" key="1">
    <source>
        <dbReference type="SAM" id="MobiDB-lite"/>
    </source>
</evidence>
<dbReference type="AlphaFoldDB" id="A0A834BXL7"/>
<name>A0A834BXL7_ORYME</name>
<organism evidence="2 3">
    <name type="scientific">Oryzias melastigma</name>
    <name type="common">Marine medaka</name>
    <dbReference type="NCBI Taxonomy" id="30732"/>
    <lineage>
        <taxon>Eukaryota</taxon>
        <taxon>Metazoa</taxon>
        <taxon>Chordata</taxon>
        <taxon>Craniata</taxon>
        <taxon>Vertebrata</taxon>
        <taxon>Euteleostomi</taxon>
        <taxon>Actinopterygii</taxon>
        <taxon>Neopterygii</taxon>
        <taxon>Teleostei</taxon>
        <taxon>Neoteleostei</taxon>
        <taxon>Acanthomorphata</taxon>
        <taxon>Ovalentaria</taxon>
        <taxon>Atherinomorphae</taxon>
        <taxon>Beloniformes</taxon>
        <taxon>Adrianichthyidae</taxon>
        <taxon>Oryziinae</taxon>
        <taxon>Oryzias</taxon>
    </lineage>
</organism>
<gene>
    <name evidence="2" type="ORF">FQA47_002568</name>
</gene>
<accession>A0A834BXL7</accession>
<protein>
    <submittedName>
        <fullName evidence="2">Uncharacterized protein</fullName>
    </submittedName>
</protein>
<evidence type="ECO:0000313" key="2">
    <source>
        <dbReference type="EMBL" id="KAF6716505.1"/>
    </source>
</evidence>
<comment type="caution">
    <text evidence="2">The sequence shown here is derived from an EMBL/GenBank/DDBJ whole genome shotgun (WGS) entry which is preliminary data.</text>
</comment>
<feature type="region of interest" description="Disordered" evidence="1">
    <location>
        <begin position="32"/>
        <end position="54"/>
    </location>
</feature>
<sequence length="151" mass="16330">MADAVLPRTVIDSGAEVTRFFTANNLRSDLRKADPSTGPALLPTQQPANTLRSGRYARIHGRYSRLCHHRSEEGGSGASNPIMAGSGTLAAPKKSWKPMVQLWEEEEEEEEEEDAERGMGENTQTRALDTTREMARHPTGAQGQLVGGGGA</sequence>
<reference evidence="2" key="1">
    <citation type="journal article" name="BMC Genomics">
        <title>Long-read sequencing and de novo genome assembly of marine medaka (Oryzias melastigma).</title>
        <authorList>
            <person name="Liang P."/>
            <person name="Saqib H.S.A."/>
            <person name="Ni X."/>
            <person name="Shen Y."/>
        </authorList>
    </citation>
    <scope>NUCLEOTIDE SEQUENCE</scope>
    <source>
        <strain evidence="2">Bigg-433</strain>
    </source>
</reference>
<evidence type="ECO:0000313" key="3">
    <source>
        <dbReference type="Proteomes" id="UP000646548"/>
    </source>
</evidence>
<dbReference type="Proteomes" id="UP000646548">
    <property type="component" value="Unassembled WGS sequence"/>
</dbReference>
<feature type="compositionally biased region" description="Polar residues" evidence="1">
    <location>
        <begin position="43"/>
        <end position="52"/>
    </location>
</feature>
<feature type="region of interest" description="Disordered" evidence="1">
    <location>
        <begin position="68"/>
        <end position="151"/>
    </location>
</feature>
<feature type="compositionally biased region" description="Acidic residues" evidence="1">
    <location>
        <begin position="103"/>
        <end position="115"/>
    </location>
</feature>